<dbReference type="EMBL" id="QVNQ01000010">
    <property type="protein sequence ID" value="RFS82100.1"/>
    <property type="molecule type" value="Genomic_DNA"/>
</dbReference>
<gene>
    <name evidence="2" type="ORF">D0T12_28030</name>
</gene>
<dbReference type="InterPro" id="IPR044398">
    <property type="entry name" value="Globin-sensor_dom"/>
</dbReference>
<name>A0A372G9R6_9ACTN</name>
<dbReference type="CDD" id="cd12124">
    <property type="entry name" value="Pgbs"/>
    <property type="match status" value="1"/>
</dbReference>
<dbReference type="OrthoDB" id="9780134at2"/>
<protein>
    <submittedName>
        <fullName evidence="2">Protogloblin ApPgb</fullName>
    </submittedName>
</protein>
<dbReference type="InterPro" id="IPR009050">
    <property type="entry name" value="Globin-like_sf"/>
</dbReference>
<dbReference type="Proteomes" id="UP000262882">
    <property type="component" value="Unassembled WGS sequence"/>
</dbReference>
<keyword evidence="3" id="KW-1185">Reference proteome</keyword>
<comment type="caution">
    <text evidence="2">The sequence shown here is derived from an EMBL/GenBank/DDBJ whole genome shotgun (WGS) entry which is preliminary data.</text>
</comment>
<proteinExistence type="predicted"/>
<dbReference type="GO" id="GO:0019825">
    <property type="term" value="F:oxygen binding"/>
    <property type="evidence" value="ECO:0007669"/>
    <property type="project" value="InterPro"/>
</dbReference>
<dbReference type="SUPFAM" id="SSF46458">
    <property type="entry name" value="Globin-like"/>
    <property type="match status" value="1"/>
</dbReference>
<dbReference type="InterPro" id="IPR012102">
    <property type="entry name" value="Protoglobin"/>
</dbReference>
<dbReference type="AlphaFoldDB" id="A0A372G9R6"/>
<dbReference type="RefSeq" id="WP_117403189.1">
    <property type="nucleotide sequence ID" value="NZ_QVNQ01000010.1"/>
</dbReference>
<dbReference type="GO" id="GO:0020037">
    <property type="term" value="F:heme binding"/>
    <property type="evidence" value="ECO:0007669"/>
    <property type="project" value="InterPro"/>
</dbReference>
<accession>A0A372G9R6</accession>
<feature type="domain" description="Globin-sensor" evidence="1">
    <location>
        <begin position="22"/>
        <end position="191"/>
    </location>
</feature>
<dbReference type="InterPro" id="IPR012292">
    <property type="entry name" value="Globin/Proto"/>
</dbReference>
<evidence type="ECO:0000313" key="2">
    <source>
        <dbReference type="EMBL" id="RFS82100.1"/>
    </source>
</evidence>
<dbReference type="Pfam" id="PF11563">
    <property type="entry name" value="Protoglobin"/>
    <property type="match status" value="1"/>
</dbReference>
<dbReference type="Gene3D" id="1.10.490.10">
    <property type="entry name" value="Globins"/>
    <property type="match status" value="1"/>
</dbReference>
<evidence type="ECO:0000313" key="3">
    <source>
        <dbReference type="Proteomes" id="UP000262882"/>
    </source>
</evidence>
<organism evidence="2 3">
    <name type="scientific">Actinomadura spongiicola</name>
    <dbReference type="NCBI Taxonomy" id="2303421"/>
    <lineage>
        <taxon>Bacteria</taxon>
        <taxon>Bacillati</taxon>
        <taxon>Actinomycetota</taxon>
        <taxon>Actinomycetes</taxon>
        <taxon>Streptosporangiales</taxon>
        <taxon>Thermomonosporaceae</taxon>
        <taxon>Actinomadura</taxon>
    </lineage>
</organism>
<sequence>MTTQAPAGYTYGSTPPSPVSLEELAKLEASVLFTAEDREALRMAGDVLEGQVEDVLDVWYGFVAAHPHLAAYFSTPDGTLLEDYLTRVRGRFGQWILDTCRRPHDQEWLSYAHEIGLRHTHEKKNQTDDAPSVPHIPLRYMVAFIYPITATMRPFLAKKGHGEADVERMYQAWFKSVTLQVILWLRPYSPDRW</sequence>
<evidence type="ECO:0000259" key="1">
    <source>
        <dbReference type="Pfam" id="PF11563"/>
    </source>
</evidence>
<reference evidence="2 3" key="1">
    <citation type="submission" date="2018-08" db="EMBL/GenBank/DDBJ databases">
        <title>Actinomadura spongicola sp. nov., isolated from marine sponge Leucetta chagosensis.</title>
        <authorList>
            <person name="Li L."/>
            <person name="Lin H.W."/>
        </authorList>
    </citation>
    <scope>NUCLEOTIDE SEQUENCE [LARGE SCALE GENOMIC DNA]</scope>
    <source>
        <strain evidence="2 3">LHW52907</strain>
    </source>
</reference>